<organism evidence="2 3">
    <name type="scientific">Pisum sativum</name>
    <name type="common">Garden pea</name>
    <name type="synonym">Lathyrus oleraceus</name>
    <dbReference type="NCBI Taxonomy" id="3888"/>
    <lineage>
        <taxon>Eukaryota</taxon>
        <taxon>Viridiplantae</taxon>
        <taxon>Streptophyta</taxon>
        <taxon>Embryophyta</taxon>
        <taxon>Tracheophyta</taxon>
        <taxon>Spermatophyta</taxon>
        <taxon>Magnoliopsida</taxon>
        <taxon>eudicotyledons</taxon>
        <taxon>Gunneridae</taxon>
        <taxon>Pentapetalae</taxon>
        <taxon>rosids</taxon>
        <taxon>fabids</taxon>
        <taxon>Fabales</taxon>
        <taxon>Fabaceae</taxon>
        <taxon>Papilionoideae</taxon>
        <taxon>50 kb inversion clade</taxon>
        <taxon>NPAAA clade</taxon>
        <taxon>Hologalegina</taxon>
        <taxon>IRL clade</taxon>
        <taxon>Fabeae</taxon>
        <taxon>Lathyrus</taxon>
    </lineage>
</organism>
<protein>
    <recommendedName>
        <fullName evidence="4">Kinesin light chain</fullName>
    </recommendedName>
</protein>
<dbReference type="SUPFAM" id="SSF48452">
    <property type="entry name" value="TPR-like"/>
    <property type="match status" value="2"/>
</dbReference>
<proteinExistence type="predicted"/>
<gene>
    <name evidence="2" type="ORF">KIW84_053532</name>
</gene>
<dbReference type="EMBL" id="JAMSHJ010000005">
    <property type="protein sequence ID" value="KAI5407309.1"/>
    <property type="molecule type" value="Genomic_DNA"/>
</dbReference>
<evidence type="ECO:0000256" key="1">
    <source>
        <dbReference type="PROSITE-ProRule" id="PRU00339"/>
    </source>
</evidence>
<feature type="repeat" description="TPR" evidence="1">
    <location>
        <begin position="207"/>
        <end position="240"/>
    </location>
</feature>
<dbReference type="InterPro" id="IPR019734">
    <property type="entry name" value="TPR_rpt"/>
</dbReference>
<dbReference type="AlphaFoldDB" id="A0A9D4WQN9"/>
<dbReference type="InterPro" id="IPR011990">
    <property type="entry name" value="TPR-like_helical_dom_sf"/>
</dbReference>
<dbReference type="Pfam" id="PF13374">
    <property type="entry name" value="TPR_10"/>
    <property type="match status" value="1"/>
</dbReference>
<dbReference type="Gene3D" id="1.25.40.10">
    <property type="entry name" value="Tetratricopeptide repeat domain"/>
    <property type="match status" value="2"/>
</dbReference>
<dbReference type="Proteomes" id="UP001058974">
    <property type="component" value="Chromosome 5"/>
</dbReference>
<dbReference type="PANTHER" id="PTHR47689:SF2">
    <property type="entry name" value="TETRATRICOPEPTIDE REPEAT (TPR)-LIKE SUPERFAMILY PROTEIN"/>
    <property type="match status" value="1"/>
</dbReference>
<evidence type="ECO:0008006" key="4">
    <source>
        <dbReference type="Google" id="ProtNLM"/>
    </source>
</evidence>
<keyword evidence="1" id="KW-0802">TPR repeat</keyword>
<evidence type="ECO:0000313" key="3">
    <source>
        <dbReference type="Proteomes" id="UP001058974"/>
    </source>
</evidence>
<sequence>MSLRMSMSKLLKKLRFPASHTFSASTVTQNPLPISFSENYYFNFSGKELSHWYQTGAYGWRTNLRDPCLWIVISGHVVATLGIGANVAFAEDVSSETSYDNSTGGLKKIEDGSVASNIHTAKWRVFTDKGREFFLEGKFDDAERLFLAAIQEAKEGFGEQDPHVASACNNLAEMYRVKKAFDKAEPLYLEAIKILEESFGPDDVRVAVAVHNLGQFYLGQRMLDKAQVNYERALKIKQRVLGFGHSECSDTMYQIGMVLYLQGKEKEAETIIKDSISMLEKSAEGESVVCIKRLRFLSQLYLKSHRLDEAEMVQRKILNIMELSKGWNSLDTVIAAESLALTLQASSETKHSKELLERCLDVRKTLLHSDHIQIGANLLHLARVAMLDYSQHKKSDVSKAKAELDIAKDHLRNSIRIARQCLDKVLKHKDKSKKNSLVGRSRKEAQATLVILLQSLSTLSSVELAKQELQEIQEGEINLKAKEALLQCIAAYNEFVVHKKSIGDSPEIKSEYLSCFKRAQTLLGKKLDGEGIHKLNQKK</sequence>
<dbReference type="Pfam" id="PF13424">
    <property type="entry name" value="TPR_12"/>
    <property type="match status" value="1"/>
</dbReference>
<comment type="caution">
    <text evidence="2">The sequence shown here is derived from an EMBL/GenBank/DDBJ whole genome shotgun (WGS) entry which is preliminary data.</text>
</comment>
<name>A0A9D4WQN9_PEA</name>
<dbReference type="PROSITE" id="PS50005">
    <property type="entry name" value="TPR"/>
    <property type="match status" value="1"/>
</dbReference>
<evidence type="ECO:0000313" key="2">
    <source>
        <dbReference type="EMBL" id="KAI5407309.1"/>
    </source>
</evidence>
<dbReference type="Gramene" id="Psat05G0353200-T1">
    <property type="protein sequence ID" value="KAI5407309.1"/>
    <property type="gene ID" value="KIW84_053532"/>
</dbReference>
<dbReference type="PANTHER" id="PTHR47689">
    <property type="entry name" value="TETRATRICOPEPTIDE REPEAT (TPR)-LIKE SUPERFAMILY PROTEIN"/>
    <property type="match status" value="1"/>
</dbReference>
<keyword evidence="3" id="KW-1185">Reference proteome</keyword>
<reference evidence="2 3" key="1">
    <citation type="journal article" date="2022" name="Nat. Genet.">
        <title>Improved pea reference genome and pan-genome highlight genomic features and evolutionary characteristics.</title>
        <authorList>
            <person name="Yang T."/>
            <person name="Liu R."/>
            <person name="Luo Y."/>
            <person name="Hu S."/>
            <person name="Wang D."/>
            <person name="Wang C."/>
            <person name="Pandey M.K."/>
            <person name="Ge S."/>
            <person name="Xu Q."/>
            <person name="Li N."/>
            <person name="Li G."/>
            <person name="Huang Y."/>
            <person name="Saxena R.K."/>
            <person name="Ji Y."/>
            <person name="Li M."/>
            <person name="Yan X."/>
            <person name="He Y."/>
            <person name="Liu Y."/>
            <person name="Wang X."/>
            <person name="Xiang C."/>
            <person name="Varshney R.K."/>
            <person name="Ding H."/>
            <person name="Gao S."/>
            <person name="Zong X."/>
        </authorList>
    </citation>
    <scope>NUCLEOTIDE SEQUENCE [LARGE SCALE GENOMIC DNA]</scope>
    <source>
        <strain evidence="2 3">cv. Zhongwan 6</strain>
    </source>
</reference>
<dbReference type="SMART" id="SM00028">
    <property type="entry name" value="TPR"/>
    <property type="match status" value="4"/>
</dbReference>
<accession>A0A9D4WQN9</accession>